<dbReference type="EMBL" id="OIVN01000237">
    <property type="protein sequence ID" value="SPC76853.1"/>
    <property type="molecule type" value="Genomic_DNA"/>
</dbReference>
<evidence type="ECO:0008006" key="2">
    <source>
        <dbReference type="Google" id="ProtNLM"/>
    </source>
</evidence>
<dbReference type="GO" id="GO:0003676">
    <property type="term" value="F:nucleic acid binding"/>
    <property type="evidence" value="ECO:0007669"/>
    <property type="project" value="InterPro"/>
</dbReference>
<sequence>MPTSSSLRTIRTFNPIPADWQLIILTAGVGAQNKNWHGICYIGKNRLGQILFLGCQSLRMGDSNMANLAAIREASSLASSLGFRSFIIFTAVKGIEAMWMNTKKIHWQLTNIFEDLKSIQQNRGLHMHIKTVPHLIISEAKVLATQASRQFLNFLHTNHNA</sequence>
<evidence type="ECO:0000313" key="1">
    <source>
        <dbReference type="EMBL" id="SPC76853.1"/>
    </source>
</evidence>
<protein>
    <recommendedName>
        <fullName evidence="2">RNase H type-1 domain-containing protein</fullName>
    </recommendedName>
</protein>
<dbReference type="InterPro" id="IPR036397">
    <property type="entry name" value="RNaseH_sf"/>
</dbReference>
<proteinExistence type="predicted"/>
<dbReference type="AlphaFoldDB" id="A0A2N9EPZ3"/>
<reference evidence="1" key="1">
    <citation type="submission" date="2018-02" db="EMBL/GenBank/DDBJ databases">
        <authorList>
            <person name="Cohen D.B."/>
            <person name="Kent A.D."/>
        </authorList>
    </citation>
    <scope>NUCLEOTIDE SEQUENCE</scope>
</reference>
<organism evidence="1">
    <name type="scientific">Fagus sylvatica</name>
    <name type="common">Beechnut</name>
    <dbReference type="NCBI Taxonomy" id="28930"/>
    <lineage>
        <taxon>Eukaryota</taxon>
        <taxon>Viridiplantae</taxon>
        <taxon>Streptophyta</taxon>
        <taxon>Embryophyta</taxon>
        <taxon>Tracheophyta</taxon>
        <taxon>Spermatophyta</taxon>
        <taxon>Magnoliopsida</taxon>
        <taxon>eudicotyledons</taxon>
        <taxon>Gunneridae</taxon>
        <taxon>Pentapetalae</taxon>
        <taxon>rosids</taxon>
        <taxon>fabids</taxon>
        <taxon>Fagales</taxon>
        <taxon>Fagaceae</taxon>
        <taxon>Fagus</taxon>
    </lineage>
</organism>
<accession>A0A2N9EPZ3</accession>
<dbReference type="Gene3D" id="3.30.420.10">
    <property type="entry name" value="Ribonuclease H-like superfamily/Ribonuclease H"/>
    <property type="match status" value="1"/>
</dbReference>
<gene>
    <name evidence="1" type="ORF">FSB_LOCUS4735</name>
</gene>
<name>A0A2N9EPZ3_FAGSY</name>